<evidence type="ECO:0000256" key="5">
    <source>
        <dbReference type="ARBA" id="ARBA00015422"/>
    </source>
</evidence>
<evidence type="ECO:0000256" key="9">
    <source>
        <dbReference type="ARBA" id="ARBA00023274"/>
    </source>
</evidence>
<evidence type="ECO:0000256" key="7">
    <source>
        <dbReference type="ARBA" id="ARBA00022552"/>
    </source>
</evidence>
<dbReference type="Proteomes" id="UP001370758">
    <property type="component" value="Unassembled WGS sequence"/>
</dbReference>
<comment type="function">
    <text evidence="1 10">DEAD-box RNA helicase-like protein required for pre-18S rRNA processing, specifically at sites A0, A1, and A2.</text>
</comment>
<dbReference type="PANTHER" id="PTHR12933:SF0">
    <property type="entry name" value="U3 SMALL NUCLEOLAR RNA-ASSOCIATED PROTEIN 25 HOMOLOG"/>
    <property type="match status" value="1"/>
</dbReference>
<evidence type="ECO:0000256" key="4">
    <source>
        <dbReference type="ARBA" id="ARBA00011192"/>
    </source>
</evidence>
<dbReference type="Pfam" id="PF22916">
    <property type="entry name" value="UTP25_NTPase-like"/>
    <property type="match status" value="1"/>
</dbReference>
<dbReference type="EMBL" id="JAVHJL010000002">
    <property type="protein sequence ID" value="KAK6509969.1"/>
    <property type="molecule type" value="Genomic_DNA"/>
</dbReference>
<evidence type="ECO:0000256" key="10">
    <source>
        <dbReference type="RuleBase" id="RU365070"/>
    </source>
</evidence>
<evidence type="ECO:0000256" key="3">
    <source>
        <dbReference type="ARBA" id="ARBA00009223"/>
    </source>
</evidence>
<evidence type="ECO:0000313" key="15">
    <source>
        <dbReference type="Proteomes" id="UP001370758"/>
    </source>
</evidence>
<dbReference type="GO" id="GO:0000462">
    <property type="term" value="P:maturation of SSU-rRNA from tricistronic rRNA transcript (SSU-rRNA, 5.8S rRNA, LSU-rRNA)"/>
    <property type="evidence" value="ECO:0007669"/>
    <property type="project" value="TreeGrafter"/>
</dbReference>
<dbReference type="AlphaFoldDB" id="A0AAV9WLF9"/>
<dbReference type="InterPro" id="IPR053940">
    <property type="entry name" value="UTP25_NTPase-like"/>
</dbReference>
<protein>
    <recommendedName>
        <fullName evidence="5 10">U3 small nucleolar RNA-associated protein 25</fullName>
        <shortName evidence="10">U3 snoRNA-associated protein 25</shortName>
    </recommendedName>
</protein>
<dbReference type="InterPro" id="IPR010678">
    <property type="entry name" value="UTP25"/>
</dbReference>
<dbReference type="GO" id="GO:0034511">
    <property type="term" value="F:U3 snoRNA binding"/>
    <property type="evidence" value="ECO:0007669"/>
    <property type="project" value="InterPro"/>
</dbReference>
<keyword evidence="7 10" id="KW-0698">rRNA processing</keyword>
<name>A0AAV9WLF9_9PEZI</name>
<reference evidence="14 15" key="1">
    <citation type="submission" date="2023-08" db="EMBL/GenBank/DDBJ databases">
        <authorList>
            <person name="Palmer J.M."/>
        </authorList>
    </citation>
    <scope>NUCLEOTIDE SEQUENCE [LARGE SCALE GENOMIC DNA]</scope>
    <source>
        <strain evidence="14 15">TWF481</strain>
    </source>
</reference>
<dbReference type="PANTHER" id="PTHR12933">
    <property type="entry name" value="ORF PROTEIN-RELATED"/>
    <property type="match status" value="1"/>
</dbReference>
<evidence type="ECO:0000256" key="6">
    <source>
        <dbReference type="ARBA" id="ARBA00022517"/>
    </source>
</evidence>
<keyword evidence="8 10" id="KW-0539">Nucleus</keyword>
<comment type="subunit">
    <text evidence="4 10">Component of the ribosomal small subunit (SSU) processome composed of at least 40 protein subunits and snoRNA U3.</text>
</comment>
<keyword evidence="9 10" id="KW-0687">Ribonucleoprotein</keyword>
<evidence type="ECO:0000259" key="12">
    <source>
        <dbReference type="Pfam" id="PF06862"/>
    </source>
</evidence>
<proteinExistence type="inferred from homology"/>
<sequence length="602" mass="67621">MTFSALLDSFGGANKPPKPPKSSSSSLSYREEPSQKRRRLNAAVSGILVETTNNDNDQDRSSTPPLSDNTKNPIFYKSHFNLDDAPKSSRAPSTIIHPVLGKVTISNPQLLQECSPNGSGTTQSDQNVTYQSLLSRYVRSYADVAIANSAGADREAFRRMVCSHALTHILTTRQTVLKNSARLAKRSSDDGDDIKIGRDQGFTRPKVLFILPTRNSCYDVVNYMVRLADGYDCENKQRFNEEYGPGTDKPFADTKPDDFKSFFRGNSDDMFRIGVKLTRRTVKLFSKFYHSDIILASPLGLRSVISSAAKGGGDADFLSSIEVLYLDSADALQMQNWDHVESILASMNQMPKNAHDCDFSRVRNWYLSGDAAAFRQTLVSTAFLFPEVNSLLSNHSKNYSGLIKFHDVYPGVLSPYIPQVFTKIQSTNPAHDPDARFEYFTKMVVPFWNNVGTLDKGGLLVFSSSYLDSIRLRNYFNKIGQSFGDINEYTSASDVARSRAHFSSGRYKILIYTERAHYFRRYSLKGVQNVFLYSMPGNEIYYQELVGLLRESISEGKSQLEESKVRALFTPWDALKVERIVGSAGYDEMKKDGNESVDFEFP</sequence>
<dbReference type="InterPro" id="IPR053939">
    <property type="entry name" value="UTP25_C"/>
</dbReference>
<feature type="region of interest" description="Disordered" evidence="11">
    <location>
        <begin position="1"/>
        <end position="74"/>
    </location>
</feature>
<dbReference type="Pfam" id="PF06862">
    <property type="entry name" value="Utp25_C"/>
    <property type="match status" value="1"/>
</dbReference>
<keyword evidence="15" id="KW-1185">Reference proteome</keyword>
<evidence type="ECO:0000259" key="13">
    <source>
        <dbReference type="Pfam" id="PF22916"/>
    </source>
</evidence>
<organism evidence="14 15">
    <name type="scientific">Arthrobotrys musiformis</name>
    <dbReference type="NCBI Taxonomy" id="47236"/>
    <lineage>
        <taxon>Eukaryota</taxon>
        <taxon>Fungi</taxon>
        <taxon>Dikarya</taxon>
        <taxon>Ascomycota</taxon>
        <taxon>Pezizomycotina</taxon>
        <taxon>Orbiliomycetes</taxon>
        <taxon>Orbiliales</taxon>
        <taxon>Orbiliaceae</taxon>
        <taxon>Arthrobotrys</taxon>
    </lineage>
</organism>
<comment type="similarity">
    <text evidence="3 10">Belongs to the UTP25 family.</text>
</comment>
<evidence type="ECO:0000256" key="11">
    <source>
        <dbReference type="SAM" id="MobiDB-lite"/>
    </source>
</evidence>
<evidence type="ECO:0000313" key="14">
    <source>
        <dbReference type="EMBL" id="KAK6509969.1"/>
    </source>
</evidence>
<dbReference type="GO" id="GO:0032040">
    <property type="term" value="C:small-subunit processome"/>
    <property type="evidence" value="ECO:0007669"/>
    <property type="project" value="TreeGrafter"/>
</dbReference>
<feature type="domain" description="UTP25 NTP hydrolase-like" evidence="13">
    <location>
        <begin position="141"/>
        <end position="402"/>
    </location>
</feature>
<comment type="caution">
    <text evidence="14">The sequence shown here is derived from an EMBL/GenBank/DDBJ whole genome shotgun (WGS) entry which is preliminary data.</text>
</comment>
<feature type="compositionally biased region" description="Polar residues" evidence="11">
    <location>
        <begin position="50"/>
        <end position="72"/>
    </location>
</feature>
<gene>
    <name evidence="14" type="primary">UTP25</name>
    <name evidence="14" type="ORF">TWF481_004684</name>
</gene>
<comment type="subcellular location">
    <subcellularLocation>
        <location evidence="2 10">Nucleus</location>
        <location evidence="2 10">Nucleolus</location>
    </subcellularLocation>
</comment>
<dbReference type="Gene3D" id="3.40.50.300">
    <property type="entry name" value="P-loop containing nucleotide triphosphate hydrolases"/>
    <property type="match status" value="1"/>
</dbReference>
<feature type="domain" description="UTP25 C-terminal" evidence="12">
    <location>
        <begin position="415"/>
        <end position="599"/>
    </location>
</feature>
<evidence type="ECO:0000256" key="1">
    <source>
        <dbReference type="ARBA" id="ARBA00002883"/>
    </source>
</evidence>
<evidence type="ECO:0000256" key="8">
    <source>
        <dbReference type="ARBA" id="ARBA00023242"/>
    </source>
</evidence>
<dbReference type="InterPro" id="IPR027417">
    <property type="entry name" value="P-loop_NTPase"/>
</dbReference>
<accession>A0AAV9WLF9</accession>
<dbReference type="GO" id="GO:0019843">
    <property type="term" value="F:rRNA binding"/>
    <property type="evidence" value="ECO:0007669"/>
    <property type="project" value="TreeGrafter"/>
</dbReference>
<keyword evidence="6 10" id="KW-0690">Ribosome biogenesis</keyword>
<evidence type="ECO:0000256" key="2">
    <source>
        <dbReference type="ARBA" id="ARBA00004604"/>
    </source>
</evidence>